<reference evidence="3" key="1">
    <citation type="journal article" date="2021" name="Open Biol.">
        <title>Shared evolutionary footprints suggest mitochondrial oxidative damage underlies multiple complex I losses in fungi.</title>
        <authorList>
            <person name="Schikora-Tamarit M.A."/>
            <person name="Marcet-Houben M."/>
            <person name="Nosek J."/>
            <person name="Gabaldon T."/>
        </authorList>
    </citation>
    <scope>NUCLEOTIDE SEQUENCE</scope>
    <source>
        <strain evidence="3">CBS6341</strain>
    </source>
</reference>
<dbReference type="Proteomes" id="UP000769528">
    <property type="component" value="Unassembled WGS sequence"/>
</dbReference>
<protein>
    <recommendedName>
        <fullName evidence="5">Secreted protein</fullName>
    </recommendedName>
</protein>
<feature type="compositionally biased region" description="Low complexity" evidence="1">
    <location>
        <begin position="54"/>
        <end position="63"/>
    </location>
</feature>
<proteinExistence type="predicted"/>
<feature type="compositionally biased region" description="Acidic residues" evidence="1">
    <location>
        <begin position="64"/>
        <end position="73"/>
    </location>
</feature>
<reference evidence="3" key="2">
    <citation type="submission" date="2021-01" db="EMBL/GenBank/DDBJ databases">
        <authorList>
            <person name="Schikora-Tamarit M.A."/>
        </authorList>
    </citation>
    <scope>NUCLEOTIDE SEQUENCE</scope>
    <source>
        <strain evidence="3">CBS6341</strain>
    </source>
</reference>
<keyword evidence="4" id="KW-1185">Reference proteome</keyword>
<feature type="signal peptide" evidence="2">
    <location>
        <begin position="1"/>
        <end position="20"/>
    </location>
</feature>
<name>A0A9P8PY65_9ASCO</name>
<evidence type="ECO:0000256" key="1">
    <source>
        <dbReference type="SAM" id="MobiDB-lite"/>
    </source>
</evidence>
<feature type="region of interest" description="Disordered" evidence="1">
    <location>
        <begin position="54"/>
        <end position="114"/>
    </location>
</feature>
<dbReference type="EMBL" id="JAEUBF010000103">
    <property type="protein sequence ID" value="KAH3680501.1"/>
    <property type="molecule type" value="Genomic_DNA"/>
</dbReference>
<evidence type="ECO:0008006" key="5">
    <source>
        <dbReference type="Google" id="ProtNLM"/>
    </source>
</evidence>
<evidence type="ECO:0000256" key="2">
    <source>
        <dbReference type="SAM" id="SignalP"/>
    </source>
</evidence>
<comment type="caution">
    <text evidence="3">The sequence shown here is derived from an EMBL/GenBank/DDBJ whole genome shotgun (WGS) entry which is preliminary data.</text>
</comment>
<organism evidence="3 4">
    <name type="scientific">Wickerhamomyces mucosus</name>
    <dbReference type="NCBI Taxonomy" id="1378264"/>
    <lineage>
        <taxon>Eukaryota</taxon>
        <taxon>Fungi</taxon>
        <taxon>Dikarya</taxon>
        <taxon>Ascomycota</taxon>
        <taxon>Saccharomycotina</taxon>
        <taxon>Saccharomycetes</taxon>
        <taxon>Phaffomycetales</taxon>
        <taxon>Wickerhamomycetaceae</taxon>
        <taxon>Wickerhamomyces</taxon>
    </lineage>
</organism>
<feature type="chain" id="PRO_5040201311" description="Secreted protein" evidence="2">
    <location>
        <begin position="21"/>
        <end position="187"/>
    </location>
</feature>
<evidence type="ECO:0000313" key="4">
    <source>
        <dbReference type="Proteomes" id="UP000769528"/>
    </source>
</evidence>
<accession>A0A9P8PY65</accession>
<evidence type="ECO:0000313" key="3">
    <source>
        <dbReference type="EMBL" id="KAH3680501.1"/>
    </source>
</evidence>
<feature type="compositionally biased region" description="Acidic residues" evidence="1">
    <location>
        <begin position="87"/>
        <end position="114"/>
    </location>
</feature>
<feature type="compositionally biased region" description="Basic and acidic residues" evidence="1">
    <location>
        <begin position="74"/>
        <end position="86"/>
    </location>
</feature>
<keyword evidence="2" id="KW-0732">Signal</keyword>
<sequence>MLYPKFLLISLLSGLSITQSLDYGITNDDNNIVNDPSTKTIGYVTSTTTLGLDLPTPTETFNYNDDDNYGYDYDENHGDDGYKEELDGVDDEDKVDEHEKEEEDDDDEHDEGDETTVIATTSTKVSNSTKTKSHTYQFVTTGSDLILKNVSNSSATVATHESENGAVLLQTKFIAGLSLIAGVVLLI</sequence>
<dbReference type="AlphaFoldDB" id="A0A9P8PY65"/>
<gene>
    <name evidence="3" type="ORF">WICMUC_000289</name>
</gene>